<protein>
    <recommendedName>
        <fullName evidence="8">Thaumatin-like protein</fullName>
    </recommendedName>
</protein>
<dbReference type="SUPFAM" id="SSF49870">
    <property type="entry name" value="Osmotin, thaumatin-like protein"/>
    <property type="match status" value="1"/>
</dbReference>
<accession>A0AAV0E0K3</accession>
<comment type="caution">
    <text evidence="6">The sequence shown here is derived from an EMBL/GenBank/DDBJ whole genome shotgun (WGS) entry which is preliminary data.</text>
</comment>
<evidence type="ECO:0000256" key="3">
    <source>
        <dbReference type="ARBA" id="ARBA00023157"/>
    </source>
</evidence>
<gene>
    <name evidence="6" type="ORF">CEPIT_LOCUS20554</name>
</gene>
<dbReference type="PIRSF" id="PIRSF002703">
    <property type="entry name" value="Thaumatin"/>
    <property type="match status" value="1"/>
</dbReference>
<dbReference type="PANTHER" id="PTHR31048">
    <property type="entry name" value="OS03G0233200 PROTEIN"/>
    <property type="match status" value="1"/>
</dbReference>
<keyword evidence="2 5" id="KW-0732">Signal</keyword>
<feature type="disulfide bond" evidence="4">
    <location>
        <begin position="96"/>
        <end position="103"/>
    </location>
</feature>
<dbReference type="CDD" id="cd09218">
    <property type="entry name" value="TLP-PA"/>
    <property type="match status" value="1"/>
</dbReference>
<evidence type="ECO:0000256" key="2">
    <source>
        <dbReference type="ARBA" id="ARBA00022729"/>
    </source>
</evidence>
<feature type="disulfide bond" evidence="4">
    <location>
        <begin position="182"/>
        <end position="191"/>
    </location>
</feature>
<keyword evidence="3 4" id="KW-1015">Disulfide bond</keyword>
<evidence type="ECO:0000256" key="1">
    <source>
        <dbReference type="ARBA" id="ARBA00010607"/>
    </source>
</evidence>
<proteinExistence type="inferred from homology"/>
<dbReference type="EMBL" id="CAMAPF010000218">
    <property type="protein sequence ID" value="CAH9114075.1"/>
    <property type="molecule type" value="Genomic_DNA"/>
</dbReference>
<sequence>MDSLPLSLLAFATISSFLFGAVQSTKFTVINNCPYTIWPATLTGGGKPQQTPTGFELAHGASTSFDITAPWTGRFWARTQCSADQSGKFSCVTADCGSGQLACNGAGAIPPATLAEFTLGGYQGQDFYDVSLVDGFNLPISVVPDNNKCLSTSCPVDVNARCPPELALRNSNGATVGCKSACLALNQPQYCCTGAFGTPQTCPPTQYSKIFKGMCPQAYSYAYDDKTSTFTCQNGQANYAITFCP</sequence>
<feature type="chain" id="PRO_5043538518" description="Thaumatin-like protein" evidence="5">
    <location>
        <begin position="25"/>
        <end position="245"/>
    </location>
</feature>
<evidence type="ECO:0000256" key="5">
    <source>
        <dbReference type="SAM" id="SignalP"/>
    </source>
</evidence>
<reference evidence="6" key="1">
    <citation type="submission" date="2022-07" db="EMBL/GenBank/DDBJ databases">
        <authorList>
            <person name="Macas J."/>
            <person name="Novak P."/>
            <person name="Neumann P."/>
        </authorList>
    </citation>
    <scope>NUCLEOTIDE SEQUENCE</scope>
</reference>
<dbReference type="AlphaFoldDB" id="A0AAV0E0K3"/>
<dbReference type="InterPro" id="IPR001938">
    <property type="entry name" value="Thaumatin"/>
</dbReference>
<dbReference type="PRINTS" id="PR00347">
    <property type="entry name" value="THAUMATIN"/>
</dbReference>
<dbReference type="PROSITE" id="PS00316">
    <property type="entry name" value="THAUMATIN_1"/>
    <property type="match status" value="1"/>
</dbReference>
<feature type="disulfide bond" evidence="4">
    <location>
        <begin position="154"/>
        <end position="215"/>
    </location>
</feature>
<dbReference type="Gene3D" id="2.60.110.10">
    <property type="entry name" value="Thaumatin"/>
    <property type="match status" value="1"/>
</dbReference>
<evidence type="ECO:0000256" key="4">
    <source>
        <dbReference type="PIRSR" id="PIRSR002703-1"/>
    </source>
</evidence>
<keyword evidence="7" id="KW-1185">Reference proteome</keyword>
<feature type="disulfide bond" evidence="4">
    <location>
        <begin position="33"/>
        <end position="244"/>
    </location>
</feature>
<feature type="disulfide bond" evidence="4">
    <location>
        <begin position="149"/>
        <end position="232"/>
    </location>
</feature>
<organism evidence="6 7">
    <name type="scientific">Cuscuta epithymum</name>
    <dbReference type="NCBI Taxonomy" id="186058"/>
    <lineage>
        <taxon>Eukaryota</taxon>
        <taxon>Viridiplantae</taxon>
        <taxon>Streptophyta</taxon>
        <taxon>Embryophyta</taxon>
        <taxon>Tracheophyta</taxon>
        <taxon>Spermatophyta</taxon>
        <taxon>Magnoliopsida</taxon>
        <taxon>eudicotyledons</taxon>
        <taxon>Gunneridae</taxon>
        <taxon>Pentapetalae</taxon>
        <taxon>asterids</taxon>
        <taxon>lamiids</taxon>
        <taxon>Solanales</taxon>
        <taxon>Convolvulaceae</taxon>
        <taxon>Cuscuteae</taxon>
        <taxon>Cuscuta</taxon>
        <taxon>Cuscuta subgen. Cuscuta</taxon>
    </lineage>
</organism>
<dbReference type="PROSITE" id="PS51367">
    <property type="entry name" value="THAUMATIN_2"/>
    <property type="match status" value="1"/>
</dbReference>
<feature type="signal peptide" evidence="5">
    <location>
        <begin position="1"/>
        <end position="24"/>
    </location>
</feature>
<feature type="disulfide bond" evidence="4">
    <location>
        <begin position="81"/>
        <end position="91"/>
    </location>
</feature>
<feature type="disulfide bond" evidence="4">
    <location>
        <begin position="192"/>
        <end position="202"/>
    </location>
</feature>
<dbReference type="FunFam" id="2.60.110.10:FF:000002">
    <property type="entry name" value="Thaumatin-like protein 1a"/>
    <property type="match status" value="1"/>
</dbReference>
<evidence type="ECO:0008006" key="8">
    <source>
        <dbReference type="Google" id="ProtNLM"/>
    </source>
</evidence>
<dbReference type="InterPro" id="IPR017949">
    <property type="entry name" value="Thaumatin_CS"/>
</dbReference>
<evidence type="ECO:0000313" key="6">
    <source>
        <dbReference type="EMBL" id="CAH9114075.1"/>
    </source>
</evidence>
<dbReference type="InterPro" id="IPR037176">
    <property type="entry name" value="Osmotin/thaumatin-like_sf"/>
</dbReference>
<dbReference type="Proteomes" id="UP001152523">
    <property type="component" value="Unassembled WGS sequence"/>
</dbReference>
<dbReference type="SMART" id="SM00205">
    <property type="entry name" value="THN"/>
    <property type="match status" value="1"/>
</dbReference>
<feature type="disulfide bond" evidence="4">
    <location>
        <begin position="162"/>
        <end position="178"/>
    </location>
</feature>
<dbReference type="Pfam" id="PF00314">
    <property type="entry name" value="Thaumatin"/>
    <property type="match status" value="1"/>
</dbReference>
<evidence type="ECO:0000313" key="7">
    <source>
        <dbReference type="Proteomes" id="UP001152523"/>
    </source>
</evidence>
<name>A0AAV0E0K3_9ASTE</name>
<comment type="similarity">
    <text evidence="1">Belongs to the thaumatin family.</text>
</comment>